<keyword evidence="1" id="KW-1133">Transmembrane helix</keyword>
<organism evidence="2">
    <name type="scientific">marine sediment metagenome</name>
    <dbReference type="NCBI Taxonomy" id="412755"/>
    <lineage>
        <taxon>unclassified sequences</taxon>
        <taxon>metagenomes</taxon>
        <taxon>ecological metagenomes</taxon>
    </lineage>
</organism>
<reference evidence="2" key="1">
    <citation type="journal article" date="2014" name="Front. Microbiol.">
        <title>High frequency of phylogenetically diverse reductive dehalogenase-homologous genes in deep subseafloor sedimentary metagenomes.</title>
        <authorList>
            <person name="Kawai M."/>
            <person name="Futagami T."/>
            <person name="Toyoda A."/>
            <person name="Takaki Y."/>
            <person name="Nishi S."/>
            <person name="Hori S."/>
            <person name="Arai W."/>
            <person name="Tsubouchi T."/>
            <person name="Morono Y."/>
            <person name="Uchiyama I."/>
            <person name="Ito T."/>
            <person name="Fujiyama A."/>
            <person name="Inagaki F."/>
            <person name="Takami H."/>
        </authorList>
    </citation>
    <scope>NUCLEOTIDE SEQUENCE</scope>
    <source>
        <strain evidence="2">Expedition CK06-06</strain>
    </source>
</reference>
<comment type="caution">
    <text evidence="2">The sequence shown here is derived from an EMBL/GenBank/DDBJ whole genome shotgun (WGS) entry which is preliminary data.</text>
</comment>
<sequence length="63" mass="7180">MITVVISLFTTKPTKEQTSGLTYGGTTPEQVKETRDSWDKWDVIHSLIIVGIVIAFYIYFGRK</sequence>
<evidence type="ECO:0000256" key="1">
    <source>
        <dbReference type="SAM" id="Phobius"/>
    </source>
</evidence>
<evidence type="ECO:0000313" key="2">
    <source>
        <dbReference type="EMBL" id="GAI12689.1"/>
    </source>
</evidence>
<feature type="transmembrane region" description="Helical" evidence="1">
    <location>
        <begin position="43"/>
        <end position="60"/>
    </location>
</feature>
<gene>
    <name evidence="2" type="ORF">S06H3_13161</name>
</gene>
<dbReference type="EMBL" id="BARV01006422">
    <property type="protein sequence ID" value="GAI12689.1"/>
    <property type="molecule type" value="Genomic_DNA"/>
</dbReference>
<accession>X1N269</accession>
<keyword evidence="1" id="KW-0472">Membrane</keyword>
<protein>
    <submittedName>
        <fullName evidence="2">Uncharacterized protein</fullName>
    </submittedName>
</protein>
<dbReference type="AlphaFoldDB" id="X1N269"/>
<name>X1N269_9ZZZZ</name>
<proteinExistence type="predicted"/>
<keyword evidence="1" id="KW-0812">Transmembrane</keyword>